<dbReference type="Pfam" id="PF00994">
    <property type="entry name" value="MoCF_biosynth"/>
    <property type="match status" value="1"/>
</dbReference>
<dbReference type="Gene3D" id="3.90.105.10">
    <property type="entry name" value="Molybdopterin biosynthesis moea protein, domain 2"/>
    <property type="match status" value="1"/>
</dbReference>
<gene>
    <name evidence="4" type="ordered locus">Shell_0831</name>
</gene>
<sequence length="415" mass="45368">MVMVKFLGSLISVDEAVNKATRAFKDLVELRIIEKTVWDALYYVSAEDILALIDQPRYDRSAVDGYAVISSDTTGASPTNPAILRVKGYMSPSSTPEEYVVRNGEAVELATGAPLPLGADAVVMYEDTNRVGDEVEIYKPVPSGANVSRKGEDYRKGEVLVKKNTLLKPWHLSIIASTGINSVKVYEKLRIGVIGTGSELVEPGYKLSSGQIYNSTSVLVKNYVETLGLAKGKYYGVFPDEKEVLREALFKALRENHLVITTGGTGVSDEDVIRDIVDEYGEWVFRGVAMRPGRPTSAAIINDKPVFLLSGYPVAAWTGLEAIVSPTIYSILGLEKPVKPVVQGILARRVPNTVGYRSYIRVTTRIGPGNKVIVEPYMLKGSGILSSLVKTNGYIILYENIEGYEKGSIVDVILY</sequence>
<dbReference type="KEGG" id="shc:Shell_0831"/>
<dbReference type="Proteomes" id="UP000002573">
    <property type="component" value="Chromosome"/>
</dbReference>
<dbReference type="InterPro" id="IPR005111">
    <property type="entry name" value="MoeA_C_domain_IV"/>
</dbReference>
<reference evidence="4 5" key="2">
    <citation type="journal article" date="2011" name="Stand. Genomic Sci.">
        <title>Complete genome sequence of Staphylothermus hellenicus P8.</title>
        <authorList>
            <person name="Anderson I."/>
            <person name="Wirth R."/>
            <person name="Lucas S."/>
            <person name="Copeland A."/>
            <person name="Lapidus A."/>
            <person name="Cheng J.F."/>
            <person name="Goodwin L."/>
            <person name="Pitluck S."/>
            <person name="Davenport K."/>
            <person name="Detter J.C."/>
            <person name="Han C."/>
            <person name="Tapia R."/>
            <person name="Land M."/>
            <person name="Hauser L."/>
            <person name="Pati A."/>
            <person name="Mikhailova N."/>
            <person name="Woyke T."/>
            <person name="Klenk H.P."/>
            <person name="Kyrpides N."/>
            <person name="Ivanova N."/>
        </authorList>
    </citation>
    <scope>NUCLEOTIDE SEQUENCE [LARGE SCALE GENOMIC DNA]</scope>
    <source>
        <strain evidence="5">DSM 12710 / JCM 10830 / BK20S6-10-b1 / P8</strain>
    </source>
</reference>
<reference evidence="5" key="1">
    <citation type="submission" date="2010-05" db="EMBL/GenBank/DDBJ databases">
        <title>Complete sequence of Staphylothermus hellenicus DSM 12710.</title>
        <authorList>
            <consortium name="US DOE Joint Genome Institute"/>
            <person name="Lucas S."/>
            <person name="Copeland A."/>
            <person name="Lapidus A."/>
            <person name="Cheng J.-F."/>
            <person name="Bruce D."/>
            <person name="Goodwin L."/>
            <person name="Pitluck S."/>
            <person name="Davenport K."/>
            <person name="Detter J.C."/>
            <person name="Han C."/>
            <person name="Tapia R."/>
            <person name="Larimer F."/>
            <person name="Land M."/>
            <person name="Hauser L."/>
            <person name="Kyrpides N."/>
            <person name="Mikhailova N."/>
            <person name="Anderson I.J."/>
            <person name="Woyke T."/>
        </authorList>
    </citation>
    <scope>NUCLEOTIDE SEQUENCE [LARGE SCALE GENOMIC DNA]</scope>
    <source>
        <strain evidence="5">DSM 12710 / JCM 10830 / BK20S6-10-b1 / P8</strain>
    </source>
</reference>
<dbReference type="Pfam" id="PF03453">
    <property type="entry name" value="MoeA_N"/>
    <property type="match status" value="1"/>
</dbReference>
<comment type="pathway">
    <text evidence="1">Cofactor biosynthesis; molybdopterin biosynthesis.</text>
</comment>
<evidence type="ECO:0000313" key="4">
    <source>
        <dbReference type="EMBL" id="ADI31944.1"/>
    </source>
</evidence>
<dbReference type="SUPFAM" id="SSF63882">
    <property type="entry name" value="MoeA N-terminal region -like"/>
    <property type="match status" value="1"/>
</dbReference>
<accession>D7D848</accession>
<dbReference type="SUPFAM" id="SSF53218">
    <property type="entry name" value="Molybdenum cofactor biosynthesis proteins"/>
    <property type="match status" value="1"/>
</dbReference>
<dbReference type="PANTHER" id="PTHR10192">
    <property type="entry name" value="MOLYBDOPTERIN BIOSYNTHESIS PROTEIN"/>
    <property type="match status" value="1"/>
</dbReference>
<dbReference type="AlphaFoldDB" id="D7D848"/>
<dbReference type="Gene3D" id="3.40.980.10">
    <property type="entry name" value="MoaB/Mog-like domain"/>
    <property type="match status" value="1"/>
</dbReference>
<dbReference type="InterPro" id="IPR036135">
    <property type="entry name" value="MoeA_linker/N_sf"/>
</dbReference>
<evidence type="ECO:0000256" key="2">
    <source>
        <dbReference type="ARBA" id="ARBA00023150"/>
    </source>
</evidence>
<dbReference type="SUPFAM" id="SSF63867">
    <property type="entry name" value="MoeA C-terminal domain-like"/>
    <property type="match status" value="1"/>
</dbReference>
<dbReference type="eggNOG" id="arCOG00216">
    <property type="taxonomic scope" value="Archaea"/>
</dbReference>
<feature type="domain" description="MoaB/Mog" evidence="3">
    <location>
        <begin position="192"/>
        <end position="330"/>
    </location>
</feature>
<dbReference type="InterPro" id="IPR036425">
    <property type="entry name" value="MoaB/Mog-like_dom_sf"/>
</dbReference>
<keyword evidence="5" id="KW-1185">Reference proteome</keyword>
<dbReference type="Gene3D" id="2.40.340.10">
    <property type="entry name" value="MoeA, C-terminal, domain IV"/>
    <property type="match status" value="1"/>
</dbReference>
<dbReference type="InterPro" id="IPR038987">
    <property type="entry name" value="MoeA-like"/>
</dbReference>
<protein>
    <submittedName>
        <fullName evidence="4">Molybdenum cofactor synthesis domain protein</fullName>
    </submittedName>
</protein>
<dbReference type="Pfam" id="PF03454">
    <property type="entry name" value="MoeA_C"/>
    <property type="match status" value="1"/>
</dbReference>
<dbReference type="EMBL" id="CP002051">
    <property type="protein sequence ID" value="ADI31944.1"/>
    <property type="molecule type" value="Genomic_DNA"/>
</dbReference>
<dbReference type="HOGENOM" id="CLU_010186_7_2_2"/>
<dbReference type="NCBIfam" id="TIGR00177">
    <property type="entry name" value="molyb_syn"/>
    <property type="match status" value="1"/>
</dbReference>
<dbReference type="InterPro" id="IPR008284">
    <property type="entry name" value="MoCF_biosynth_CS"/>
</dbReference>
<dbReference type="PANTHER" id="PTHR10192:SF19">
    <property type="entry name" value="MOLYBDOPTERIN BIOSYNTHESIS PROTEIN MJ0666-RELATED"/>
    <property type="match status" value="1"/>
</dbReference>
<dbReference type="STRING" id="591019.Shell_0831"/>
<keyword evidence="2" id="KW-0501">Molybdenum cofactor biosynthesis</keyword>
<dbReference type="GO" id="GO:0061599">
    <property type="term" value="F:molybdopterin molybdotransferase activity"/>
    <property type="evidence" value="ECO:0007669"/>
    <property type="project" value="TreeGrafter"/>
</dbReference>
<evidence type="ECO:0000313" key="5">
    <source>
        <dbReference type="Proteomes" id="UP000002573"/>
    </source>
</evidence>
<proteinExistence type="predicted"/>
<dbReference type="GO" id="GO:0005737">
    <property type="term" value="C:cytoplasm"/>
    <property type="evidence" value="ECO:0007669"/>
    <property type="project" value="TreeGrafter"/>
</dbReference>
<dbReference type="Gene3D" id="2.170.190.11">
    <property type="entry name" value="Molybdopterin biosynthesis moea protein, domain 3"/>
    <property type="match status" value="1"/>
</dbReference>
<dbReference type="InterPro" id="IPR005110">
    <property type="entry name" value="MoeA_linker/N"/>
</dbReference>
<evidence type="ECO:0000259" key="3">
    <source>
        <dbReference type="SMART" id="SM00852"/>
    </source>
</evidence>
<dbReference type="PROSITE" id="PS01078">
    <property type="entry name" value="MOCF_BIOSYNTHESIS_1"/>
    <property type="match status" value="1"/>
</dbReference>
<evidence type="ECO:0000256" key="1">
    <source>
        <dbReference type="ARBA" id="ARBA00005046"/>
    </source>
</evidence>
<dbReference type="InterPro" id="IPR001453">
    <property type="entry name" value="MoaB/Mog_dom"/>
</dbReference>
<dbReference type="GO" id="GO:0006777">
    <property type="term" value="P:Mo-molybdopterin cofactor biosynthetic process"/>
    <property type="evidence" value="ECO:0007669"/>
    <property type="project" value="UniProtKB-KW"/>
</dbReference>
<dbReference type="CDD" id="cd00887">
    <property type="entry name" value="MoeA"/>
    <property type="match status" value="1"/>
</dbReference>
<dbReference type="InterPro" id="IPR036688">
    <property type="entry name" value="MoeA_C_domain_IV_sf"/>
</dbReference>
<dbReference type="SMART" id="SM00852">
    <property type="entry name" value="MoCF_biosynth"/>
    <property type="match status" value="1"/>
</dbReference>
<dbReference type="UniPathway" id="UPA00344"/>
<organism evidence="4 5">
    <name type="scientific">Staphylothermus hellenicus (strain DSM 12710 / JCM 10830 / BK20S6-10-b1 / P8)</name>
    <dbReference type="NCBI Taxonomy" id="591019"/>
    <lineage>
        <taxon>Archaea</taxon>
        <taxon>Thermoproteota</taxon>
        <taxon>Thermoprotei</taxon>
        <taxon>Desulfurococcales</taxon>
        <taxon>Desulfurococcaceae</taxon>
        <taxon>Staphylothermus</taxon>
    </lineage>
</organism>
<dbReference type="NCBIfam" id="NF045515">
    <property type="entry name" value="Glp_gephyrin"/>
    <property type="match status" value="1"/>
</dbReference>
<name>D7D848_STAHD</name>